<evidence type="ECO:0000313" key="2">
    <source>
        <dbReference type="EMBL" id="KAG6635920.1"/>
    </source>
</evidence>
<feature type="region of interest" description="Disordered" evidence="1">
    <location>
        <begin position="163"/>
        <end position="197"/>
    </location>
</feature>
<feature type="region of interest" description="Disordered" evidence="1">
    <location>
        <begin position="268"/>
        <end position="370"/>
    </location>
</feature>
<dbReference type="PANTHER" id="PTHR34194">
    <property type="entry name" value="F14J8.16 PROTEIN"/>
    <property type="match status" value="1"/>
</dbReference>
<name>A0A8T1P4Z3_CARIL</name>
<evidence type="ECO:0000256" key="1">
    <source>
        <dbReference type="SAM" id="MobiDB-lite"/>
    </source>
</evidence>
<evidence type="ECO:0000313" key="3">
    <source>
        <dbReference type="Proteomes" id="UP000811609"/>
    </source>
</evidence>
<organism evidence="2 3">
    <name type="scientific">Carya illinoinensis</name>
    <name type="common">Pecan</name>
    <dbReference type="NCBI Taxonomy" id="32201"/>
    <lineage>
        <taxon>Eukaryota</taxon>
        <taxon>Viridiplantae</taxon>
        <taxon>Streptophyta</taxon>
        <taxon>Embryophyta</taxon>
        <taxon>Tracheophyta</taxon>
        <taxon>Spermatophyta</taxon>
        <taxon>Magnoliopsida</taxon>
        <taxon>eudicotyledons</taxon>
        <taxon>Gunneridae</taxon>
        <taxon>Pentapetalae</taxon>
        <taxon>rosids</taxon>
        <taxon>fabids</taxon>
        <taxon>Fagales</taxon>
        <taxon>Juglandaceae</taxon>
        <taxon>Carya</taxon>
    </lineage>
</organism>
<dbReference type="AlphaFoldDB" id="A0A8T1P4Z3"/>
<dbReference type="PANTHER" id="PTHR34194:SF2">
    <property type="entry name" value="F14J8.16 PROTEIN"/>
    <property type="match status" value="1"/>
</dbReference>
<reference evidence="2" key="1">
    <citation type="submission" date="2020-12" db="EMBL/GenBank/DDBJ databases">
        <title>WGS assembly of Carya illinoinensis cv. Pawnee.</title>
        <authorList>
            <person name="Platts A."/>
            <person name="Shu S."/>
            <person name="Wright S."/>
            <person name="Barry K."/>
            <person name="Edger P."/>
            <person name="Pires J.C."/>
            <person name="Schmutz J."/>
        </authorList>
    </citation>
    <scope>NUCLEOTIDE SEQUENCE</scope>
    <source>
        <tissue evidence="2">Leaf</tissue>
    </source>
</reference>
<accession>A0A8T1P4Z3</accession>
<protein>
    <submittedName>
        <fullName evidence="2">Uncharacterized protein</fullName>
    </submittedName>
</protein>
<feature type="compositionally biased region" description="Acidic residues" evidence="1">
    <location>
        <begin position="186"/>
        <end position="196"/>
    </location>
</feature>
<feature type="compositionally biased region" description="Basic and acidic residues" evidence="1">
    <location>
        <begin position="327"/>
        <end position="367"/>
    </location>
</feature>
<dbReference type="EMBL" id="CM031819">
    <property type="protein sequence ID" value="KAG6635920.1"/>
    <property type="molecule type" value="Genomic_DNA"/>
</dbReference>
<sequence>MLDKFYDPIDEVFYEIESLYQGITLRMYVTFLTYGKGCYIILILFDLMIGVLYHFGCLLIHCLEFVLFCALEVNGTLHTCLLLSPTGTCHASCDEIFHVDNFVPNYDFIFIFEAYSYIAVSENRMAASVAIEKTFVSDSEETSISEDSDCIFDMRSHRPSKRSLFDDGNFEPTSFPASKKHRTALDDDDEEDPPMDEDYKKFMYTLEKYCKEHFQSLEEEEVGKEGEEEDGDMDPQYGMFMENLREDGKSYLLEIYGEDVMPLCIKYEGEDKPSGGSGNKCATPGDEEKSHSATSAGEDIANSATPGEDGSTSTTTGGRYSRNATIPREEDEKILATPGKEGRRNSSALRGEDRRNSATPRNEDRIDTTNSRVKKHWLNVTRMEGKKSLEVPHNESNIMNEVMMETSYPTNCVSNEAAWGSAVNPEIYQLHTNRRQLENIAADILAKCGKRLKYENNDGESSLNAREIVTNSAVKLEDDDEGTIAGKEKLANTKRLPMNSSMDVHNQWHAKKMTGGARAQFRERLLEILSIPYNQREYKELWHEITDRKPMKRHRDLRGRIIVYDAGPGKSYLDYYSDLAKKINLVRLDHAEVLNLLRGFFFWLTNLSHEGAFRPWLDSTCLEVEQLDATSD</sequence>
<proteinExistence type="predicted"/>
<comment type="caution">
    <text evidence="2">The sequence shown here is derived from an EMBL/GenBank/DDBJ whole genome shotgun (WGS) entry which is preliminary data.</text>
</comment>
<dbReference type="Proteomes" id="UP000811609">
    <property type="component" value="Chromosome 11"/>
</dbReference>
<gene>
    <name evidence="2" type="ORF">CIPAW_11G076600</name>
</gene>
<keyword evidence="3" id="KW-1185">Reference proteome</keyword>